<gene>
    <name evidence="6" type="ordered locus">Saro_1541</name>
</gene>
<evidence type="ECO:0000259" key="5">
    <source>
        <dbReference type="PROSITE" id="PS50977"/>
    </source>
</evidence>
<keyword evidence="7" id="KW-1185">Reference proteome</keyword>
<dbReference type="PROSITE" id="PS50977">
    <property type="entry name" value="HTH_TETR_2"/>
    <property type="match status" value="1"/>
</dbReference>
<reference evidence="7" key="1">
    <citation type="submission" date="2006-01" db="EMBL/GenBank/DDBJ databases">
        <title>Complete sequence of Novosphingobium aromaticivorans DSM 12444.</title>
        <authorList>
            <consortium name="US DOE Joint Genome Institute"/>
            <person name="Copeland A."/>
            <person name="Lucas S."/>
            <person name="Lapidus A."/>
            <person name="Barry K."/>
            <person name="Detter J.C."/>
            <person name="Glavina T."/>
            <person name="Hammon N."/>
            <person name="Israni S."/>
            <person name="Pitluck S."/>
            <person name="Chain P."/>
            <person name="Malfatti S."/>
            <person name="Shin M."/>
            <person name="Vergez L."/>
            <person name="Schmutz J."/>
            <person name="Larimer F."/>
            <person name="Land M."/>
            <person name="Kyrpides N."/>
            <person name="Ivanova N."/>
            <person name="Fredrickson J."/>
            <person name="Balkwill D."/>
            <person name="Romine M.F."/>
            <person name="Richardson P."/>
        </authorList>
    </citation>
    <scope>NUCLEOTIDE SEQUENCE [LARGE SCALE GENOMIC DNA]</scope>
    <source>
        <strain evidence="7">ATCC 700278 / DSM 12444 / CCUG 56034 / CIP 105152 / NBRC 16084 / F199</strain>
    </source>
</reference>
<dbReference type="InterPro" id="IPR009057">
    <property type="entry name" value="Homeodomain-like_sf"/>
</dbReference>
<evidence type="ECO:0000256" key="4">
    <source>
        <dbReference type="PROSITE-ProRule" id="PRU00335"/>
    </source>
</evidence>
<keyword evidence="1" id="KW-0805">Transcription regulation</keyword>
<keyword evidence="3" id="KW-0804">Transcription</keyword>
<proteinExistence type="predicted"/>
<evidence type="ECO:0000313" key="7">
    <source>
        <dbReference type="Proteomes" id="UP000009134"/>
    </source>
</evidence>
<dbReference type="Gene3D" id="1.10.10.60">
    <property type="entry name" value="Homeodomain-like"/>
    <property type="match status" value="1"/>
</dbReference>
<keyword evidence="2 4" id="KW-0238">DNA-binding</keyword>
<dbReference type="eggNOG" id="COG1309">
    <property type="taxonomic scope" value="Bacteria"/>
</dbReference>
<feature type="domain" description="HTH tetR-type" evidence="5">
    <location>
        <begin position="12"/>
        <end position="72"/>
    </location>
</feature>
<dbReference type="KEGG" id="nar:Saro_1541"/>
<protein>
    <submittedName>
        <fullName evidence="6">Transcriptional regulator, TetR family</fullName>
    </submittedName>
</protein>
<dbReference type="InterPro" id="IPR001647">
    <property type="entry name" value="HTH_TetR"/>
</dbReference>
<dbReference type="AlphaFoldDB" id="Q2G841"/>
<evidence type="ECO:0000256" key="2">
    <source>
        <dbReference type="ARBA" id="ARBA00023125"/>
    </source>
</evidence>
<dbReference type="Proteomes" id="UP000009134">
    <property type="component" value="Chromosome"/>
</dbReference>
<dbReference type="Pfam" id="PF16859">
    <property type="entry name" value="TetR_C_11"/>
    <property type="match status" value="1"/>
</dbReference>
<dbReference type="GO" id="GO:0003700">
    <property type="term" value="F:DNA-binding transcription factor activity"/>
    <property type="evidence" value="ECO:0007669"/>
    <property type="project" value="TreeGrafter"/>
</dbReference>
<dbReference type="InterPro" id="IPR036271">
    <property type="entry name" value="Tet_transcr_reg_TetR-rel_C_sf"/>
</dbReference>
<evidence type="ECO:0000256" key="3">
    <source>
        <dbReference type="ARBA" id="ARBA00023163"/>
    </source>
</evidence>
<evidence type="ECO:0000256" key="1">
    <source>
        <dbReference type="ARBA" id="ARBA00023015"/>
    </source>
</evidence>
<dbReference type="STRING" id="279238.Saro_1541"/>
<dbReference type="EMBL" id="CP000248">
    <property type="protein sequence ID" value="ABD25982.1"/>
    <property type="molecule type" value="Genomic_DNA"/>
</dbReference>
<accession>Q2G841</accession>
<evidence type="ECO:0000313" key="6">
    <source>
        <dbReference type="EMBL" id="ABD25982.1"/>
    </source>
</evidence>
<feature type="DNA-binding region" description="H-T-H motif" evidence="4">
    <location>
        <begin position="35"/>
        <end position="54"/>
    </location>
</feature>
<dbReference type="Gene3D" id="1.10.357.10">
    <property type="entry name" value="Tetracycline Repressor, domain 2"/>
    <property type="match status" value="1"/>
</dbReference>
<organism evidence="6 7">
    <name type="scientific">Novosphingobium aromaticivorans (strain ATCC 700278 / DSM 12444 / CCUG 56034 / CIP 105152 / NBRC 16084 / F199)</name>
    <dbReference type="NCBI Taxonomy" id="279238"/>
    <lineage>
        <taxon>Bacteria</taxon>
        <taxon>Pseudomonadati</taxon>
        <taxon>Pseudomonadota</taxon>
        <taxon>Alphaproteobacteria</taxon>
        <taxon>Sphingomonadales</taxon>
        <taxon>Sphingomonadaceae</taxon>
        <taxon>Novosphingobium</taxon>
    </lineage>
</organism>
<dbReference type="InterPro" id="IPR050109">
    <property type="entry name" value="HTH-type_TetR-like_transc_reg"/>
</dbReference>
<dbReference type="PANTHER" id="PTHR30055">
    <property type="entry name" value="HTH-TYPE TRANSCRIPTIONAL REGULATOR RUTR"/>
    <property type="match status" value="1"/>
</dbReference>
<sequence>MARGNIRPGGRTERVRQAVAATVLQFIRSGATDFTMIDVADRSGIARSTIHARWPSRDALVAEALRSHNSTFNVELREDWREHLRHVAKVFRDFSARPDEIAINALTANLAPGFLTEETHRQWQTISEELAAPLRAAQRAGDVREDRDPTLVVSTLFTSITALILIAKDVPSDAYVEQLVELLIAGCEARS</sequence>
<dbReference type="PANTHER" id="PTHR30055:SF234">
    <property type="entry name" value="HTH-TYPE TRANSCRIPTIONAL REGULATOR BETI"/>
    <property type="match status" value="1"/>
</dbReference>
<dbReference type="RefSeq" id="WP_011445192.1">
    <property type="nucleotide sequence ID" value="NC_007794.1"/>
</dbReference>
<dbReference type="Pfam" id="PF00440">
    <property type="entry name" value="TetR_N"/>
    <property type="match status" value="1"/>
</dbReference>
<dbReference type="InterPro" id="IPR011075">
    <property type="entry name" value="TetR_C"/>
</dbReference>
<dbReference type="GO" id="GO:0000976">
    <property type="term" value="F:transcription cis-regulatory region binding"/>
    <property type="evidence" value="ECO:0007669"/>
    <property type="project" value="TreeGrafter"/>
</dbReference>
<dbReference type="HOGENOM" id="CLU_069356_25_2_5"/>
<dbReference type="SUPFAM" id="SSF46689">
    <property type="entry name" value="Homeodomain-like"/>
    <property type="match status" value="1"/>
</dbReference>
<name>Q2G841_NOVAD</name>
<dbReference type="SUPFAM" id="SSF48498">
    <property type="entry name" value="Tetracyclin repressor-like, C-terminal domain"/>
    <property type="match status" value="1"/>
</dbReference>